<evidence type="ECO:0000313" key="14">
    <source>
        <dbReference type="EMBL" id="MBL0849247.1"/>
    </source>
</evidence>
<keyword evidence="12 13" id="KW-0472">Membrane</keyword>
<proteinExistence type="inferred from homology"/>
<name>A0A937AKC6_9HYPH</name>
<dbReference type="GO" id="GO:0015031">
    <property type="term" value="P:protein transport"/>
    <property type="evidence" value="ECO:0007669"/>
    <property type="project" value="UniProtKB-KW"/>
</dbReference>
<dbReference type="SMART" id="SM01323">
    <property type="entry name" value="YajC"/>
    <property type="match status" value="1"/>
</dbReference>
<dbReference type="AlphaFoldDB" id="A0A937AKC6"/>
<evidence type="ECO:0000256" key="6">
    <source>
        <dbReference type="ARBA" id="ARBA00022448"/>
    </source>
</evidence>
<gene>
    <name evidence="14" type="primary">yajC</name>
    <name evidence="14" type="ORF">EU981_04145</name>
</gene>
<evidence type="ECO:0000256" key="11">
    <source>
        <dbReference type="ARBA" id="ARBA00023010"/>
    </source>
</evidence>
<evidence type="ECO:0000256" key="8">
    <source>
        <dbReference type="ARBA" id="ARBA00022692"/>
    </source>
</evidence>
<dbReference type="PANTHER" id="PTHR33909">
    <property type="entry name" value="SEC TRANSLOCON ACCESSORY COMPLEX SUBUNIT YAJC"/>
    <property type="match status" value="1"/>
</dbReference>
<keyword evidence="6" id="KW-0813">Transport</keyword>
<reference evidence="14" key="1">
    <citation type="submission" date="2019-02" db="EMBL/GenBank/DDBJ databases">
        <title>A novel Candidatus Liberibacter species associated with the New Zealand native fuchsia psyllid, Ctenarytaina fuchsiae.</title>
        <authorList>
            <person name="Thompson S.M."/>
            <person name="Jorgensen N."/>
            <person name="David C."/>
            <person name="Bulman S.R."/>
            <person name="Smith G.R."/>
        </authorList>
    </citation>
    <scope>NUCLEOTIDE SEQUENCE</scope>
    <source>
        <strain evidence="14">Oxford</strain>
    </source>
</reference>
<evidence type="ECO:0000256" key="7">
    <source>
        <dbReference type="ARBA" id="ARBA00022475"/>
    </source>
</evidence>
<evidence type="ECO:0000256" key="5">
    <source>
        <dbReference type="ARBA" id="ARBA00014962"/>
    </source>
</evidence>
<organism evidence="14 15">
    <name type="scientific">Candidatus Liberibacter ctenarytainae</name>
    <dbReference type="NCBI Taxonomy" id="2020335"/>
    <lineage>
        <taxon>Bacteria</taxon>
        <taxon>Pseudomonadati</taxon>
        <taxon>Pseudomonadota</taxon>
        <taxon>Alphaproteobacteria</taxon>
        <taxon>Hyphomicrobiales</taxon>
        <taxon>Rhizobiaceae</taxon>
        <taxon>Liberibacter</taxon>
    </lineage>
</organism>
<evidence type="ECO:0000256" key="3">
    <source>
        <dbReference type="ARBA" id="ARBA00006742"/>
    </source>
</evidence>
<keyword evidence="8 13" id="KW-0812">Transmembrane</keyword>
<keyword evidence="10 13" id="KW-1133">Transmembrane helix</keyword>
<evidence type="ECO:0000313" key="15">
    <source>
        <dbReference type="Proteomes" id="UP000736856"/>
    </source>
</evidence>
<evidence type="ECO:0000256" key="2">
    <source>
        <dbReference type="ARBA" id="ARBA00004162"/>
    </source>
</evidence>
<comment type="similarity">
    <text evidence="3">Belongs to the YajC family.</text>
</comment>
<evidence type="ECO:0000256" key="13">
    <source>
        <dbReference type="SAM" id="Phobius"/>
    </source>
</evidence>
<dbReference type="GO" id="GO:0005886">
    <property type="term" value="C:plasma membrane"/>
    <property type="evidence" value="ECO:0007669"/>
    <property type="project" value="UniProtKB-SubCell"/>
</dbReference>
<dbReference type="PRINTS" id="PR01853">
    <property type="entry name" value="YAJCTRNLCASE"/>
</dbReference>
<evidence type="ECO:0000256" key="10">
    <source>
        <dbReference type="ARBA" id="ARBA00022989"/>
    </source>
</evidence>
<comment type="subunit">
    <text evidence="4">Part of the SecDF-YidC-YajC translocase complex. The SecDF-YidC-YajC translocase forms a supercomplex with SecYEG, called the holo-translocon (HTL).</text>
</comment>
<comment type="function">
    <text evidence="1">The SecYEG-SecDF-YajC-YidC holo-translocon (HTL) protein secretase/insertase is a supercomplex required for protein secretion, insertion of proteins into membranes, and assembly of membrane protein complexes. While the SecYEG complex is essential for assembly of a number of proteins and complexes, the SecDF-YajC-YidC subcomplex facilitates these functions.</text>
</comment>
<keyword evidence="9" id="KW-0653">Protein transport</keyword>
<dbReference type="PANTHER" id="PTHR33909:SF1">
    <property type="entry name" value="SEC TRANSLOCON ACCESSORY COMPLEX SUBUNIT YAJC"/>
    <property type="match status" value="1"/>
</dbReference>
<accession>A0A937AKC6</accession>
<evidence type="ECO:0000256" key="1">
    <source>
        <dbReference type="ARBA" id="ARBA00002061"/>
    </source>
</evidence>
<sequence length="121" mass="13751">MIFTTAYAQSDSAPVADSVVSTLEMIVLFVILASVWYFLLIRPQRQQFRRREEVLNNLRRGDSVITSAGIIGKITKVLDNSEVEVEICDGVRIRMMRSFISEIRSQSEPVIKKSIKQLSSE</sequence>
<evidence type="ECO:0000256" key="12">
    <source>
        <dbReference type="ARBA" id="ARBA00023136"/>
    </source>
</evidence>
<keyword evidence="7" id="KW-1003">Cell membrane</keyword>
<comment type="caution">
    <text evidence="14">The sequence shown here is derived from an EMBL/GenBank/DDBJ whole genome shotgun (WGS) entry which is preliminary data.</text>
</comment>
<dbReference type="EMBL" id="SEOL01000008">
    <property type="protein sequence ID" value="MBL0849247.1"/>
    <property type="molecule type" value="Genomic_DNA"/>
</dbReference>
<dbReference type="NCBIfam" id="TIGR00739">
    <property type="entry name" value="yajC"/>
    <property type="match status" value="1"/>
</dbReference>
<keyword evidence="11" id="KW-0811">Translocation</keyword>
<comment type="subcellular location">
    <subcellularLocation>
        <location evidence="2">Cell membrane</location>
        <topology evidence="2">Single-pass membrane protein</topology>
    </subcellularLocation>
</comment>
<feature type="transmembrane region" description="Helical" evidence="13">
    <location>
        <begin position="20"/>
        <end position="41"/>
    </location>
</feature>
<dbReference type="Pfam" id="PF02699">
    <property type="entry name" value="YajC"/>
    <property type="match status" value="1"/>
</dbReference>
<dbReference type="InterPro" id="IPR003849">
    <property type="entry name" value="Preprotein_translocase_YajC"/>
</dbReference>
<dbReference type="Proteomes" id="UP000736856">
    <property type="component" value="Unassembled WGS sequence"/>
</dbReference>
<protein>
    <recommendedName>
        <fullName evidence="5">Sec translocon accessory complex subunit YajC</fullName>
    </recommendedName>
</protein>
<evidence type="ECO:0000256" key="4">
    <source>
        <dbReference type="ARBA" id="ARBA00011718"/>
    </source>
</evidence>
<evidence type="ECO:0000256" key="9">
    <source>
        <dbReference type="ARBA" id="ARBA00022927"/>
    </source>
</evidence>